<dbReference type="HOGENOM" id="CLU_012893_6_5_7"/>
<name>E1QKV4_DESB2</name>
<keyword evidence="12" id="KW-1185">Reference proteome</keyword>
<dbReference type="AlphaFoldDB" id="E1QKV4"/>
<dbReference type="EMBL" id="CP002085">
    <property type="protein sequence ID" value="ADK86313.1"/>
    <property type="molecule type" value="Genomic_DNA"/>
</dbReference>
<feature type="transmembrane region" description="Helical" evidence="10">
    <location>
        <begin position="277"/>
        <end position="301"/>
    </location>
</feature>
<proteinExistence type="predicted"/>
<feature type="transmembrane region" description="Helical" evidence="10">
    <location>
        <begin position="131"/>
        <end position="152"/>
    </location>
</feature>
<dbReference type="RefSeq" id="WP_013259750.1">
    <property type="nucleotide sequence ID" value="NC_014365.1"/>
</dbReference>
<keyword evidence="6 10" id="KW-1133">Transmembrane helix</keyword>
<dbReference type="OrthoDB" id="9805232at2"/>
<reference evidence="11 12" key="1">
    <citation type="journal article" date="2010" name="Stand. Genomic Sci.">
        <title>Complete genome sequence of Desulfarculus baarsii type strain (2st14).</title>
        <authorList>
            <person name="Sun H."/>
            <person name="Spring S."/>
            <person name="Lapidus A."/>
            <person name="Davenport K."/>
            <person name="Del Rio T.G."/>
            <person name="Tice H."/>
            <person name="Nolan M."/>
            <person name="Copeland A."/>
            <person name="Cheng J.F."/>
            <person name="Lucas S."/>
            <person name="Tapia R."/>
            <person name="Goodwin L."/>
            <person name="Pitluck S."/>
            <person name="Ivanova N."/>
            <person name="Pagani I."/>
            <person name="Mavromatis K."/>
            <person name="Ovchinnikova G."/>
            <person name="Pati A."/>
            <person name="Chen A."/>
            <person name="Palaniappan K."/>
            <person name="Hauser L."/>
            <person name="Chang Y.J."/>
            <person name="Jeffries C.D."/>
            <person name="Detter J.C."/>
            <person name="Han C."/>
            <person name="Rohde M."/>
            <person name="Brambilla E."/>
            <person name="Goker M."/>
            <person name="Woyke T."/>
            <person name="Bristow J."/>
            <person name="Eisen J.A."/>
            <person name="Markowitz V."/>
            <person name="Hugenholtz P."/>
            <person name="Kyrpides N.C."/>
            <person name="Klenk H.P."/>
            <person name="Land M."/>
        </authorList>
    </citation>
    <scope>NUCLEOTIDE SEQUENCE [LARGE SCALE GENOMIC DNA]</scope>
    <source>
        <strain evidence="12">ATCC 33931 / DSM 2075 / LMG 7858 / VKM B-1802 / 2st14</strain>
    </source>
</reference>
<dbReference type="GO" id="GO:0042910">
    <property type="term" value="F:xenobiotic transmembrane transporter activity"/>
    <property type="evidence" value="ECO:0007669"/>
    <property type="project" value="InterPro"/>
</dbReference>
<dbReference type="GO" id="GO:0015297">
    <property type="term" value="F:antiporter activity"/>
    <property type="evidence" value="ECO:0007669"/>
    <property type="project" value="UniProtKB-KW"/>
</dbReference>
<evidence type="ECO:0000256" key="1">
    <source>
        <dbReference type="ARBA" id="ARBA00004651"/>
    </source>
</evidence>
<evidence type="ECO:0000256" key="10">
    <source>
        <dbReference type="SAM" id="Phobius"/>
    </source>
</evidence>
<keyword evidence="2" id="KW-0813">Transport</keyword>
<dbReference type="GO" id="GO:0006811">
    <property type="term" value="P:monoatomic ion transport"/>
    <property type="evidence" value="ECO:0007669"/>
    <property type="project" value="UniProtKB-KW"/>
</dbReference>
<evidence type="ECO:0000256" key="3">
    <source>
        <dbReference type="ARBA" id="ARBA00022449"/>
    </source>
</evidence>
<accession>E1QKV4</accession>
<feature type="transmembrane region" description="Helical" evidence="10">
    <location>
        <begin position="322"/>
        <end position="342"/>
    </location>
</feature>
<protein>
    <recommendedName>
        <fullName evidence="9">Multidrug-efflux transporter</fullName>
    </recommendedName>
</protein>
<dbReference type="InterPro" id="IPR048279">
    <property type="entry name" value="MdtK-like"/>
</dbReference>
<keyword evidence="7" id="KW-0406">Ion transport</keyword>
<dbReference type="NCBIfam" id="TIGR00797">
    <property type="entry name" value="matE"/>
    <property type="match status" value="1"/>
</dbReference>
<evidence type="ECO:0000256" key="2">
    <source>
        <dbReference type="ARBA" id="ARBA00022448"/>
    </source>
</evidence>
<feature type="transmembrane region" description="Helical" evidence="10">
    <location>
        <begin position="362"/>
        <end position="382"/>
    </location>
</feature>
<dbReference type="Proteomes" id="UP000009047">
    <property type="component" value="Chromosome"/>
</dbReference>
<dbReference type="GO" id="GO:0005886">
    <property type="term" value="C:plasma membrane"/>
    <property type="evidence" value="ECO:0007669"/>
    <property type="project" value="UniProtKB-SubCell"/>
</dbReference>
<organism evidence="11 12">
    <name type="scientific">Desulfarculus baarsii (strain ATCC 33931 / DSM 2075 / LMG 7858 / VKM B-1802 / 2st14)</name>
    <dbReference type="NCBI Taxonomy" id="644282"/>
    <lineage>
        <taxon>Bacteria</taxon>
        <taxon>Pseudomonadati</taxon>
        <taxon>Thermodesulfobacteriota</taxon>
        <taxon>Desulfarculia</taxon>
        <taxon>Desulfarculales</taxon>
        <taxon>Desulfarculaceae</taxon>
        <taxon>Desulfarculus</taxon>
    </lineage>
</organism>
<keyword evidence="4" id="KW-1003">Cell membrane</keyword>
<evidence type="ECO:0000256" key="4">
    <source>
        <dbReference type="ARBA" id="ARBA00022475"/>
    </source>
</evidence>
<sequence>MLHNWSAPNGYRDVLRIGLPMVMSMASNTLMQFTDRVFLANHSVEAIAAALPAGITSFLFVSLFMGVTSYASVFIAQYVGAGSRRRVGAALWQGLYFAAGASLLMAGLYFVAGPIFDAAGHPPEVRVQEIAYFRVMCLGAFATLLSVALGNFFTGRGRTRPLMVANFIGAALNIPLDYVMIFGAGPVPSMGVVGAAWASVIGQTFIGLMLAALTFTAKNDRRMGVWRNRAFDAELFGRLMRFGLPGGVHFFLNMFAVTFFIFMIGRLGKIELAATNIALSIDMLAFLPMIGFSVAVSVMVGQAIGSGRPDDAAKATSSTIRLTLSWMSLVLVCFMLFPRQIIGLFLVSGQSAAESRAILEMGVVFLRWVAVYSLFDGVGIIYTGAIKGAGDTAYVMKVIAVMAVVAMIAPVWFLVEVLRAEAYLVWAVLTFYVCALGLLMWLRYRGGKWREMRVIEN</sequence>
<keyword evidence="5 10" id="KW-0812">Transmembrane</keyword>
<gene>
    <name evidence="11" type="ordered locus">Deba_2960</name>
</gene>
<evidence type="ECO:0000313" key="11">
    <source>
        <dbReference type="EMBL" id="ADK86313.1"/>
    </source>
</evidence>
<dbReference type="eggNOG" id="COG0534">
    <property type="taxonomic scope" value="Bacteria"/>
</dbReference>
<feature type="transmembrane region" description="Helical" evidence="10">
    <location>
        <begin position="421"/>
        <end position="442"/>
    </location>
</feature>
<dbReference type="PANTHER" id="PTHR43298:SF2">
    <property type="entry name" value="FMN_FAD EXPORTER YEEO-RELATED"/>
    <property type="match status" value="1"/>
</dbReference>
<dbReference type="InterPro" id="IPR002528">
    <property type="entry name" value="MATE_fam"/>
</dbReference>
<evidence type="ECO:0000256" key="7">
    <source>
        <dbReference type="ARBA" id="ARBA00023065"/>
    </source>
</evidence>
<dbReference type="InterPro" id="IPR050222">
    <property type="entry name" value="MATE_MdtK"/>
</dbReference>
<dbReference type="STRING" id="644282.Deba_2960"/>
<comment type="subcellular location">
    <subcellularLocation>
        <location evidence="1">Cell membrane</location>
        <topology evidence="1">Multi-pass membrane protein</topology>
    </subcellularLocation>
</comment>
<evidence type="ECO:0000256" key="8">
    <source>
        <dbReference type="ARBA" id="ARBA00023136"/>
    </source>
</evidence>
<evidence type="ECO:0000256" key="6">
    <source>
        <dbReference type="ARBA" id="ARBA00022989"/>
    </source>
</evidence>
<evidence type="ECO:0000313" key="12">
    <source>
        <dbReference type="Proteomes" id="UP000009047"/>
    </source>
</evidence>
<keyword evidence="8 10" id="KW-0472">Membrane</keyword>
<evidence type="ECO:0000256" key="9">
    <source>
        <dbReference type="ARBA" id="ARBA00031636"/>
    </source>
</evidence>
<dbReference type="PIRSF" id="PIRSF006603">
    <property type="entry name" value="DinF"/>
    <property type="match status" value="1"/>
</dbReference>
<keyword evidence="3" id="KW-0050">Antiport</keyword>
<dbReference type="KEGG" id="dbr:Deba_2960"/>
<feature type="transmembrane region" description="Helical" evidence="10">
    <location>
        <begin position="164"/>
        <end position="184"/>
    </location>
</feature>
<dbReference type="CDD" id="cd13133">
    <property type="entry name" value="MATE_like_7"/>
    <property type="match status" value="1"/>
</dbReference>
<feature type="transmembrane region" description="Helical" evidence="10">
    <location>
        <begin position="239"/>
        <end position="265"/>
    </location>
</feature>
<feature type="transmembrane region" description="Helical" evidence="10">
    <location>
        <begin position="394"/>
        <end position="415"/>
    </location>
</feature>
<evidence type="ECO:0000256" key="5">
    <source>
        <dbReference type="ARBA" id="ARBA00022692"/>
    </source>
</evidence>
<feature type="transmembrane region" description="Helical" evidence="10">
    <location>
        <begin position="196"/>
        <end position="218"/>
    </location>
</feature>
<feature type="transmembrane region" description="Helical" evidence="10">
    <location>
        <begin position="58"/>
        <end position="79"/>
    </location>
</feature>
<dbReference type="PANTHER" id="PTHR43298">
    <property type="entry name" value="MULTIDRUG RESISTANCE PROTEIN NORM-RELATED"/>
    <property type="match status" value="1"/>
</dbReference>
<dbReference type="Pfam" id="PF01554">
    <property type="entry name" value="MatE"/>
    <property type="match status" value="2"/>
</dbReference>
<feature type="transmembrane region" description="Helical" evidence="10">
    <location>
        <begin position="91"/>
        <end position="111"/>
    </location>
</feature>